<dbReference type="Gene3D" id="3.30.70.890">
    <property type="entry name" value="GHMP kinase, C-terminal domain"/>
    <property type="match status" value="1"/>
</dbReference>
<dbReference type="Proteomes" id="UP000005392">
    <property type="component" value="Unassembled WGS sequence"/>
</dbReference>
<evidence type="ECO:0000256" key="2">
    <source>
        <dbReference type="ARBA" id="ARBA00022490"/>
    </source>
</evidence>
<feature type="binding site" evidence="11">
    <location>
        <position position="83"/>
    </location>
    <ligand>
        <name>ATP</name>
        <dbReference type="ChEBI" id="CHEBI:30616"/>
    </ligand>
</feature>
<dbReference type="Pfam" id="PF08544">
    <property type="entry name" value="GHMP_kinases_C"/>
    <property type="match status" value="1"/>
</dbReference>
<dbReference type="SUPFAM" id="SSF54211">
    <property type="entry name" value="Ribosomal protein S5 domain 2-like"/>
    <property type="match status" value="1"/>
</dbReference>
<dbReference type="PRINTS" id="PR00959">
    <property type="entry name" value="MEVGALKINASE"/>
</dbReference>
<dbReference type="AlphaFoldDB" id="F9EJT0"/>
<sequence>MIYNSISYNIIWKGNFMLENLVKDFKNIFKYNGEVKTFFSPGRVNLIGEHTDYNGGFVFPCALDFGTYAVVKKREDKIFRMYSKNFENLGIIEFNLDNLVYDKKDNWANYPKGVIKTFLDRNYKIDNGFDVLFFGNIPNGAGLSSSASIEVLTAVILKDLFKLDVDMVEMVKMCQVAENKFIGVNSGIMDQFAVGMGKKDNAILLDCNTLKFEYVPVKLKNMSIVIANTNKKRGLADSKYNERRTSCEEAVKVLNKNGINIKYLGQLTVAEFEKVKHYITDEEQLKRATHAVTENERAKIAVEFLKKDDIAEFGKLMNQSHISLRDDYEVTGVELDSLVEAAWEEKGTVGSRMTGAGFGGCTVSIVENDYVDSFIKNVGKKYKEKTGLEASFYIANIGDGAGRYIK</sequence>
<comment type="subcellular location">
    <subcellularLocation>
        <location evidence="11">Cytoplasm</location>
    </subcellularLocation>
</comment>
<feature type="binding site" evidence="11">
    <location>
        <position position="178"/>
    </location>
    <ligand>
        <name>Mg(2+)</name>
        <dbReference type="ChEBI" id="CHEBI:18420"/>
    </ligand>
</feature>
<keyword evidence="7 11" id="KW-0067">ATP-binding</keyword>
<keyword evidence="2 11" id="KW-0963">Cytoplasm</keyword>
<dbReference type="UniPathway" id="UPA00214"/>
<dbReference type="GO" id="GO:0005829">
    <property type="term" value="C:cytosol"/>
    <property type="evidence" value="ECO:0007669"/>
    <property type="project" value="TreeGrafter"/>
</dbReference>
<evidence type="ECO:0000259" key="14">
    <source>
        <dbReference type="Pfam" id="PF08544"/>
    </source>
</evidence>
<comment type="function">
    <text evidence="11">Catalyzes the transfer of the gamma-phosphate of ATP to D-galactose to form alpha-D-galactose-1-phosphate (Gal-1-P).</text>
</comment>
<dbReference type="InterPro" id="IPR006204">
    <property type="entry name" value="GHMP_kinase_N_dom"/>
</dbReference>
<evidence type="ECO:0000256" key="9">
    <source>
        <dbReference type="ARBA" id="ARBA00023144"/>
    </source>
</evidence>
<dbReference type="Gene3D" id="3.30.230.10">
    <property type="match status" value="1"/>
</dbReference>
<proteinExistence type="inferred from homology"/>
<dbReference type="InterPro" id="IPR036554">
    <property type="entry name" value="GHMP_kinase_C_sf"/>
</dbReference>
<dbReference type="GO" id="GO:0004335">
    <property type="term" value="F:galactokinase activity"/>
    <property type="evidence" value="ECO:0007669"/>
    <property type="project" value="UniProtKB-UniRule"/>
</dbReference>
<protein>
    <recommendedName>
        <fullName evidence="11 12">Galactokinase</fullName>
        <ecNumber evidence="11 12">2.7.1.6</ecNumber>
    </recommendedName>
    <alternativeName>
        <fullName evidence="11">Galactose kinase</fullName>
    </alternativeName>
</protein>
<comment type="catalytic activity">
    <reaction evidence="11">
        <text>alpha-D-galactose + ATP = alpha-D-galactose 1-phosphate + ADP + H(+)</text>
        <dbReference type="Rhea" id="RHEA:13553"/>
        <dbReference type="ChEBI" id="CHEBI:15378"/>
        <dbReference type="ChEBI" id="CHEBI:28061"/>
        <dbReference type="ChEBI" id="CHEBI:30616"/>
        <dbReference type="ChEBI" id="CHEBI:58336"/>
        <dbReference type="ChEBI" id="CHEBI:456216"/>
        <dbReference type="EC" id="2.7.1.6"/>
    </reaction>
</comment>
<comment type="caution">
    <text evidence="16">The sequence shown here is derived from an EMBL/GenBank/DDBJ whole genome shotgun (WGS) entry which is preliminary data.</text>
</comment>
<dbReference type="PROSITE" id="PS00106">
    <property type="entry name" value="GALACTOKINASE"/>
    <property type="match status" value="1"/>
</dbReference>
<dbReference type="HAMAP" id="MF_00246">
    <property type="entry name" value="Galactokinase"/>
    <property type="match status" value="1"/>
</dbReference>
<dbReference type="InterPro" id="IPR006206">
    <property type="entry name" value="Mevalonate/galactokinase"/>
</dbReference>
<dbReference type="PATRIC" id="fig|997347.4.peg.174"/>
<keyword evidence="9 11" id="KW-0299">Galactose metabolism</keyword>
<dbReference type="GO" id="GO:0000287">
    <property type="term" value="F:magnesium ion binding"/>
    <property type="evidence" value="ECO:0007669"/>
    <property type="project" value="UniProtKB-UniRule"/>
</dbReference>
<evidence type="ECO:0000256" key="1">
    <source>
        <dbReference type="ARBA" id="ARBA00006566"/>
    </source>
</evidence>
<feature type="domain" description="Galactokinase N-terminal" evidence="15">
    <location>
        <begin position="24"/>
        <end position="73"/>
    </location>
</feature>
<dbReference type="InterPro" id="IPR013750">
    <property type="entry name" value="GHMP_kinase_C_dom"/>
</dbReference>
<keyword evidence="3 11" id="KW-0808">Transferase</keyword>
<feature type="active site" description="Proton acceptor" evidence="11">
    <location>
        <position position="190"/>
    </location>
</feature>
<dbReference type="GO" id="GO:0005524">
    <property type="term" value="F:ATP binding"/>
    <property type="evidence" value="ECO:0007669"/>
    <property type="project" value="UniProtKB-UniRule"/>
</dbReference>
<evidence type="ECO:0000256" key="11">
    <source>
        <dbReference type="HAMAP-Rule" id="MF_00246"/>
    </source>
</evidence>
<feature type="binding site" evidence="11">
    <location>
        <begin position="140"/>
        <end position="146"/>
    </location>
    <ligand>
        <name>ATP</name>
        <dbReference type="ChEBI" id="CHEBI:30616"/>
    </ligand>
</feature>
<dbReference type="InterPro" id="IPR006203">
    <property type="entry name" value="GHMP_knse_ATP-bd_CS"/>
</dbReference>
<feature type="binding site" evidence="11">
    <location>
        <begin position="49"/>
        <end position="52"/>
    </location>
    <ligand>
        <name>substrate</name>
    </ligand>
</feature>
<evidence type="ECO:0000256" key="3">
    <source>
        <dbReference type="ARBA" id="ARBA00022679"/>
    </source>
</evidence>
<dbReference type="EC" id="2.7.1.6" evidence="11 12"/>
<dbReference type="SUPFAM" id="SSF55060">
    <property type="entry name" value="GHMP Kinase, C-terminal domain"/>
    <property type="match status" value="1"/>
</dbReference>
<keyword evidence="10 11" id="KW-0119">Carbohydrate metabolism</keyword>
<dbReference type="InterPro" id="IPR000705">
    <property type="entry name" value="Galactokinase"/>
</dbReference>
<evidence type="ECO:0000256" key="8">
    <source>
        <dbReference type="ARBA" id="ARBA00022842"/>
    </source>
</evidence>
<evidence type="ECO:0000256" key="6">
    <source>
        <dbReference type="ARBA" id="ARBA00022777"/>
    </source>
</evidence>
<feature type="domain" description="GHMP kinase N-terminal" evidence="13">
    <location>
        <begin position="109"/>
        <end position="198"/>
    </location>
</feature>
<comment type="similarity">
    <text evidence="1 11">Belongs to the GHMP kinase family. GalK subfamily.</text>
</comment>
<dbReference type="InterPro" id="IPR022963">
    <property type="entry name" value="Galactokinase_bac"/>
</dbReference>
<dbReference type="PANTHER" id="PTHR10457:SF7">
    <property type="entry name" value="GALACTOKINASE-RELATED"/>
    <property type="match status" value="1"/>
</dbReference>
<dbReference type="FunFam" id="3.30.230.10:FF:000017">
    <property type="entry name" value="Galactokinase"/>
    <property type="match status" value="1"/>
</dbReference>
<feature type="binding site" evidence="11">
    <location>
        <position position="146"/>
    </location>
    <ligand>
        <name>Mg(2+)</name>
        <dbReference type="ChEBI" id="CHEBI:18420"/>
    </ligand>
</feature>
<evidence type="ECO:0000256" key="4">
    <source>
        <dbReference type="ARBA" id="ARBA00022723"/>
    </source>
</evidence>
<keyword evidence="5 11" id="KW-0547">Nucleotide-binding</keyword>
<name>F9EJT0_9FUSO</name>
<dbReference type="InterPro" id="IPR019741">
    <property type="entry name" value="Galactokinase_CS"/>
</dbReference>
<evidence type="ECO:0000256" key="12">
    <source>
        <dbReference type="NCBIfam" id="TIGR00131"/>
    </source>
</evidence>
<keyword evidence="8 11" id="KW-0460">Magnesium</keyword>
<dbReference type="GO" id="GO:0006012">
    <property type="term" value="P:galactose metabolic process"/>
    <property type="evidence" value="ECO:0007669"/>
    <property type="project" value="UniProtKB-UniRule"/>
</dbReference>
<dbReference type="NCBIfam" id="NF003705">
    <property type="entry name" value="PRK05322.1"/>
    <property type="match status" value="1"/>
</dbReference>
<dbReference type="HOGENOM" id="CLU_017814_2_1_0"/>
<accession>F9EJT0</accession>
<dbReference type="PANTHER" id="PTHR10457">
    <property type="entry name" value="MEVALONATE KINASE/GALACTOKINASE"/>
    <property type="match status" value="1"/>
</dbReference>
<dbReference type="PROSITE" id="PS00627">
    <property type="entry name" value="GHMP_KINASES_ATP"/>
    <property type="match status" value="1"/>
</dbReference>
<evidence type="ECO:0000313" key="16">
    <source>
        <dbReference type="EMBL" id="EGQ80793.1"/>
    </source>
</evidence>
<evidence type="ECO:0000256" key="5">
    <source>
        <dbReference type="ARBA" id="ARBA00022741"/>
    </source>
</evidence>
<feature type="site" description="Transition state stabilizer" evidence="11">
    <location>
        <position position="43"/>
    </location>
</feature>
<dbReference type="Pfam" id="PF10509">
    <property type="entry name" value="GalKase_gal_bdg"/>
    <property type="match status" value="1"/>
</dbReference>
<dbReference type="EMBL" id="AFQD01000027">
    <property type="protein sequence ID" value="EGQ80793.1"/>
    <property type="molecule type" value="Genomic_DNA"/>
</dbReference>
<keyword evidence="4 11" id="KW-0479">Metal-binding</keyword>
<dbReference type="InterPro" id="IPR020568">
    <property type="entry name" value="Ribosomal_Su5_D2-typ_SF"/>
</dbReference>
<dbReference type="NCBIfam" id="TIGR00131">
    <property type="entry name" value="gal_kin"/>
    <property type="match status" value="1"/>
</dbReference>
<dbReference type="STRING" id="76859.RN98_00410"/>
<dbReference type="FunFam" id="3.30.70.890:FF:000001">
    <property type="entry name" value="Galactokinase"/>
    <property type="match status" value="1"/>
</dbReference>
<organism evidence="16 17">
    <name type="scientific">Fusobacterium animalis ATCC 51191</name>
    <dbReference type="NCBI Taxonomy" id="997347"/>
    <lineage>
        <taxon>Bacteria</taxon>
        <taxon>Fusobacteriati</taxon>
        <taxon>Fusobacteriota</taxon>
        <taxon>Fusobacteriia</taxon>
        <taxon>Fusobacteriales</taxon>
        <taxon>Fusobacteriaceae</taxon>
        <taxon>Fusobacterium</taxon>
    </lineage>
</organism>
<dbReference type="Pfam" id="PF00288">
    <property type="entry name" value="GHMP_kinases_N"/>
    <property type="match status" value="1"/>
</dbReference>
<gene>
    <name evidence="11 16" type="primary">galK</name>
    <name evidence="16" type="ORF">HMPREF9094_0184</name>
</gene>
<keyword evidence="17" id="KW-1185">Reference proteome</keyword>
<feature type="domain" description="GHMP kinase C-terminal" evidence="14">
    <location>
        <begin position="302"/>
        <end position="383"/>
    </location>
</feature>
<dbReference type="InterPro" id="IPR019539">
    <property type="entry name" value="GalKase_N"/>
</dbReference>
<evidence type="ECO:0000256" key="10">
    <source>
        <dbReference type="ARBA" id="ARBA00023277"/>
    </source>
</evidence>
<dbReference type="PRINTS" id="PR00473">
    <property type="entry name" value="GALCTOKINASE"/>
</dbReference>
<feature type="binding site" evidence="11">
    <location>
        <position position="240"/>
    </location>
    <ligand>
        <name>substrate</name>
    </ligand>
</feature>
<evidence type="ECO:0000259" key="13">
    <source>
        <dbReference type="Pfam" id="PF00288"/>
    </source>
</evidence>
<reference evidence="16 17" key="1">
    <citation type="submission" date="2011-05" db="EMBL/GenBank/DDBJ databases">
        <authorList>
            <person name="Muzny D."/>
            <person name="Qin X."/>
            <person name="Deng J."/>
            <person name="Jiang H."/>
            <person name="Liu Y."/>
            <person name="Qu J."/>
            <person name="Song X.-Z."/>
            <person name="Zhang L."/>
            <person name="Thornton R."/>
            <person name="Coyle M."/>
            <person name="Francisco L."/>
            <person name="Jackson L."/>
            <person name="Javaid M."/>
            <person name="Korchina V."/>
            <person name="Kovar C."/>
            <person name="Mata R."/>
            <person name="Mathew T."/>
            <person name="Ngo R."/>
            <person name="Nguyen L."/>
            <person name="Nguyen N."/>
            <person name="Okwuonu G."/>
            <person name="Ongeri F."/>
            <person name="Pham C."/>
            <person name="Simmons D."/>
            <person name="Wilczek-Boney K."/>
            <person name="Hale W."/>
            <person name="Jakkamsetti A."/>
            <person name="Pham P."/>
            <person name="Ruth R."/>
            <person name="San Lucas F."/>
            <person name="Warren J."/>
            <person name="Zhang J."/>
            <person name="Zhao Z."/>
            <person name="Zhou C."/>
            <person name="Zhu D."/>
            <person name="Lee S."/>
            <person name="Bess C."/>
            <person name="Blankenburg K."/>
            <person name="Forbes L."/>
            <person name="Fu Q."/>
            <person name="Gubbala S."/>
            <person name="Hirani K."/>
            <person name="Jayaseelan J.C."/>
            <person name="Lara F."/>
            <person name="Munidasa M."/>
            <person name="Palculict T."/>
            <person name="Patil S."/>
            <person name="Pu L.-L."/>
            <person name="Saada N."/>
            <person name="Tang L."/>
            <person name="Weissenberger G."/>
            <person name="Zhu Y."/>
            <person name="Hemphill L."/>
            <person name="Shang Y."/>
            <person name="Youmans B."/>
            <person name="Ayvaz T."/>
            <person name="Ross M."/>
            <person name="Santibanez J."/>
            <person name="Aqrawi P."/>
            <person name="Gross S."/>
            <person name="Joshi V."/>
            <person name="Fowler G."/>
            <person name="Nazareth L."/>
            <person name="Reid J."/>
            <person name="Worley K."/>
            <person name="Petrosino J."/>
            <person name="Highlander S."/>
            <person name="Gibbs R."/>
        </authorList>
    </citation>
    <scope>NUCLEOTIDE SEQUENCE [LARGE SCALE GENOMIC DNA]</scope>
    <source>
        <strain evidence="16 17">ATCC 51191</strain>
    </source>
</reference>
<evidence type="ECO:0000256" key="7">
    <source>
        <dbReference type="ARBA" id="ARBA00022840"/>
    </source>
</evidence>
<dbReference type="InterPro" id="IPR014721">
    <property type="entry name" value="Ribsml_uS5_D2-typ_fold_subgr"/>
</dbReference>
<dbReference type="PIRSF" id="PIRSF000530">
    <property type="entry name" value="Galactokinase"/>
    <property type="match status" value="1"/>
</dbReference>
<comment type="pathway">
    <text evidence="11">Carbohydrate metabolism; galactose metabolism.</text>
</comment>
<evidence type="ECO:0000313" key="17">
    <source>
        <dbReference type="Proteomes" id="UP000005392"/>
    </source>
</evidence>
<evidence type="ECO:0000259" key="15">
    <source>
        <dbReference type="Pfam" id="PF10509"/>
    </source>
</evidence>
<keyword evidence="6 11" id="KW-0418">Kinase</keyword>